<evidence type="ECO:0000256" key="10">
    <source>
        <dbReference type="ARBA" id="ARBA00055545"/>
    </source>
</evidence>
<keyword evidence="19" id="KW-1185">Reference proteome</keyword>
<dbReference type="GO" id="GO:0005886">
    <property type="term" value="C:plasma membrane"/>
    <property type="evidence" value="ECO:0007669"/>
    <property type="project" value="UniProtKB-SubCell"/>
</dbReference>
<dbReference type="InterPro" id="IPR027267">
    <property type="entry name" value="AH/BAR_dom_sf"/>
</dbReference>
<dbReference type="InterPro" id="IPR001452">
    <property type="entry name" value="SH3_domain"/>
</dbReference>
<feature type="domain" description="SH3" evidence="16">
    <location>
        <begin position="407"/>
        <end position="467"/>
    </location>
</feature>
<dbReference type="InterPro" id="IPR001060">
    <property type="entry name" value="FCH_dom"/>
</dbReference>
<dbReference type="GO" id="GO:0007010">
    <property type="term" value="P:cytoskeleton organization"/>
    <property type="evidence" value="ECO:0007669"/>
    <property type="project" value="TreeGrafter"/>
</dbReference>
<dbReference type="OrthoDB" id="10255128at2759"/>
<keyword evidence="5" id="KW-1003">Cell membrane</keyword>
<keyword evidence="6" id="KW-0963">Cytoplasm</keyword>
<dbReference type="PROSITE" id="PS51741">
    <property type="entry name" value="F_BAR"/>
    <property type="match status" value="1"/>
</dbReference>
<comment type="caution">
    <text evidence="18">The sequence shown here is derived from an EMBL/GenBank/DDBJ whole genome shotgun (WGS) entry which is preliminary data.</text>
</comment>
<dbReference type="PROSITE" id="PS50002">
    <property type="entry name" value="SH3"/>
    <property type="match status" value="1"/>
</dbReference>
<gene>
    <name evidence="18" type="ORF">BV898_07427</name>
</gene>
<dbReference type="Proteomes" id="UP000192578">
    <property type="component" value="Unassembled WGS sequence"/>
</dbReference>
<comment type="function">
    <text evidence="10">Plays a role in endocytosis and regulates internalization of plasma membrane proteins. Overexpression impairs internalization of SLC2A1/GLUT1 and TRPV4 and increases the levels of SLC2A1/GLUT1 and TRPV4 at the cell membrane. Inhibits the TRPV4 calcium channel activity.</text>
</comment>
<comment type="subunit">
    <text evidence="11">Homodimer. May form heterooligomers with other PACSINs. Interacts (via SH3 domain) with DNM1, SYNJ1 and WASL. Interacts with TRPV4.</text>
</comment>
<dbReference type="SUPFAM" id="SSF50044">
    <property type="entry name" value="SH3-domain"/>
    <property type="match status" value="1"/>
</dbReference>
<evidence type="ECO:0000313" key="18">
    <source>
        <dbReference type="EMBL" id="OQV18603.1"/>
    </source>
</evidence>
<keyword evidence="18" id="KW-0418">Kinase</keyword>
<dbReference type="Pfam" id="PF14604">
    <property type="entry name" value="SH3_9"/>
    <property type="match status" value="1"/>
</dbReference>
<dbReference type="FunFam" id="1.20.1270.60:FF:000009">
    <property type="entry name" value="Protein kinase C and casein kinase substrate in neurons 2"/>
    <property type="match status" value="1"/>
</dbReference>
<evidence type="ECO:0000256" key="11">
    <source>
        <dbReference type="ARBA" id="ARBA00064966"/>
    </source>
</evidence>
<feature type="domain" description="F-BAR" evidence="17">
    <location>
        <begin position="9"/>
        <end position="280"/>
    </location>
</feature>
<dbReference type="GO" id="GO:0016301">
    <property type="term" value="F:kinase activity"/>
    <property type="evidence" value="ECO:0007669"/>
    <property type="project" value="UniProtKB-KW"/>
</dbReference>
<feature type="coiled-coil region" evidence="14">
    <location>
        <begin position="185"/>
        <end position="219"/>
    </location>
</feature>
<keyword evidence="9" id="KW-0472">Membrane</keyword>
<dbReference type="SMART" id="SM00055">
    <property type="entry name" value="FCH"/>
    <property type="match status" value="1"/>
</dbReference>
<evidence type="ECO:0000256" key="7">
    <source>
        <dbReference type="ARBA" id="ARBA00022553"/>
    </source>
</evidence>
<evidence type="ECO:0000256" key="6">
    <source>
        <dbReference type="ARBA" id="ARBA00022490"/>
    </source>
</evidence>
<evidence type="ECO:0000313" key="19">
    <source>
        <dbReference type="Proteomes" id="UP000192578"/>
    </source>
</evidence>
<comment type="subcellular location">
    <subcellularLocation>
        <location evidence="2">Cell membrane</location>
    </subcellularLocation>
    <subcellularLocation>
        <location evidence="3">Cytoplasm</location>
    </subcellularLocation>
    <subcellularLocation>
        <location evidence="1">Endomembrane system</location>
        <topology evidence="1">Peripheral membrane protein</topology>
    </subcellularLocation>
</comment>
<dbReference type="GO" id="GO:0005768">
    <property type="term" value="C:endosome"/>
    <property type="evidence" value="ECO:0007669"/>
    <property type="project" value="TreeGrafter"/>
</dbReference>
<evidence type="ECO:0000256" key="3">
    <source>
        <dbReference type="ARBA" id="ARBA00004496"/>
    </source>
</evidence>
<dbReference type="PRINTS" id="PR00452">
    <property type="entry name" value="SH3DOMAIN"/>
</dbReference>
<dbReference type="EMBL" id="MTYJ01000048">
    <property type="protein sequence ID" value="OQV18603.1"/>
    <property type="molecule type" value="Genomic_DNA"/>
</dbReference>
<dbReference type="GO" id="GO:0097320">
    <property type="term" value="P:plasma membrane tubulation"/>
    <property type="evidence" value="ECO:0007669"/>
    <property type="project" value="TreeGrafter"/>
</dbReference>
<evidence type="ECO:0000256" key="5">
    <source>
        <dbReference type="ARBA" id="ARBA00022475"/>
    </source>
</evidence>
<dbReference type="AlphaFoldDB" id="A0A1W0WTX7"/>
<evidence type="ECO:0000256" key="15">
    <source>
        <dbReference type="SAM" id="MobiDB-lite"/>
    </source>
</evidence>
<dbReference type="SMART" id="SM00326">
    <property type="entry name" value="SH3"/>
    <property type="match status" value="1"/>
</dbReference>
<proteinExistence type="predicted"/>
<evidence type="ECO:0000256" key="2">
    <source>
        <dbReference type="ARBA" id="ARBA00004236"/>
    </source>
</evidence>
<dbReference type="CDD" id="cd07655">
    <property type="entry name" value="F-BAR_PACSIN"/>
    <property type="match status" value="1"/>
</dbReference>
<evidence type="ECO:0000256" key="9">
    <source>
        <dbReference type="ARBA" id="ARBA00023136"/>
    </source>
</evidence>
<dbReference type="Gene3D" id="1.20.1270.60">
    <property type="entry name" value="Arfaptin homology (AH) domain/BAR domain"/>
    <property type="match status" value="1"/>
</dbReference>
<dbReference type="FunFam" id="2.30.30.40:FF:000014">
    <property type="entry name" value="Kinase C and casein kinase substrate in neurons protein"/>
    <property type="match status" value="1"/>
</dbReference>
<feature type="compositionally biased region" description="Low complexity" evidence="15">
    <location>
        <begin position="374"/>
        <end position="387"/>
    </location>
</feature>
<dbReference type="SUPFAM" id="SSF103657">
    <property type="entry name" value="BAR/IMD domain-like"/>
    <property type="match status" value="1"/>
</dbReference>
<evidence type="ECO:0000256" key="1">
    <source>
        <dbReference type="ARBA" id="ARBA00004184"/>
    </source>
</evidence>
<dbReference type="Pfam" id="PF00611">
    <property type="entry name" value="FCH"/>
    <property type="match status" value="1"/>
</dbReference>
<reference evidence="19" key="1">
    <citation type="submission" date="2017-01" db="EMBL/GenBank/DDBJ databases">
        <title>Comparative genomics of anhydrobiosis in the tardigrade Hypsibius dujardini.</title>
        <authorList>
            <person name="Yoshida Y."/>
            <person name="Koutsovoulos G."/>
            <person name="Laetsch D."/>
            <person name="Stevens L."/>
            <person name="Kumar S."/>
            <person name="Horikawa D."/>
            <person name="Ishino K."/>
            <person name="Komine S."/>
            <person name="Tomita M."/>
            <person name="Blaxter M."/>
            <person name="Arakawa K."/>
        </authorList>
    </citation>
    <scope>NUCLEOTIDE SEQUENCE [LARGE SCALE GENOMIC DNA]</scope>
    <source>
        <strain evidence="19">Z151</strain>
    </source>
</reference>
<evidence type="ECO:0000256" key="14">
    <source>
        <dbReference type="SAM" id="Coils"/>
    </source>
</evidence>
<organism evidence="18 19">
    <name type="scientific">Hypsibius exemplaris</name>
    <name type="common">Freshwater tardigrade</name>
    <dbReference type="NCBI Taxonomy" id="2072580"/>
    <lineage>
        <taxon>Eukaryota</taxon>
        <taxon>Metazoa</taxon>
        <taxon>Ecdysozoa</taxon>
        <taxon>Tardigrada</taxon>
        <taxon>Eutardigrada</taxon>
        <taxon>Parachela</taxon>
        <taxon>Hypsibioidea</taxon>
        <taxon>Hypsibiidae</taxon>
        <taxon>Hypsibius</taxon>
    </lineage>
</organism>
<dbReference type="InterPro" id="IPR036028">
    <property type="entry name" value="SH3-like_dom_sf"/>
</dbReference>
<keyword evidence="18" id="KW-0808">Transferase</keyword>
<evidence type="ECO:0000256" key="8">
    <source>
        <dbReference type="ARBA" id="ARBA00023054"/>
    </source>
</evidence>
<sequence length="468" mass="53698">MSGDCEQEYQADSDCFWEPGNYKRTTKRITDAYTLCNELVQLIQERGEIEAKYASTLRSWSKKWNTTIDKGPEYGTCAAAWKSTLNEADRLALIHIRMKEQMDNDVVSAVRQWQKDNFHKTLIRDFKEKKEMDDAFKKAQKPWEKKLRDVQRAKQDYHAACQKERSAALREKNSVKDTSLSVDQKKKIEEEVGKISEAKQLLREKYEKTLRDINEYNAKYMEDMGDVYDKCSEMERQRLTFFKDQLKSLHRCLDISRDEVLRDIYNEFYSTVDSTDPNKDLRWWSKTSGIDMTMNWPVFEEFQPEKFKNISNKKNSKALAGGAGDGVALTGVQYKITDDDVVPSTSPTTTKATVAPAGHQAVVVTKIAPLQITQSISSSSQPQSSVPSPFPEDDWDDDLHSLADTGDPGIPVRAMYDYEALEEDELTFNRGDIFEKLEDQDDQGWCKGRLHGRVGLFPASYVKDVPGQ</sequence>
<accession>A0A1W0WTX7</accession>
<dbReference type="Gene3D" id="2.30.30.40">
    <property type="entry name" value="SH3 Domains"/>
    <property type="match status" value="1"/>
</dbReference>
<protein>
    <submittedName>
        <fullName evidence="18">Protein kinase C and casein kinase substrate in neurons protein 1</fullName>
    </submittedName>
</protein>
<evidence type="ECO:0000256" key="12">
    <source>
        <dbReference type="PROSITE-ProRule" id="PRU00192"/>
    </source>
</evidence>
<keyword evidence="8 13" id="KW-0175">Coiled coil</keyword>
<evidence type="ECO:0000259" key="16">
    <source>
        <dbReference type="PROSITE" id="PS50002"/>
    </source>
</evidence>
<dbReference type="GO" id="GO:0030100">
    <property type="term" value="P:regulation of endocytosis"/>
    <property type="evidence" value="ECO:0007669"/>
    <property type="project" value="TreeGrafter"/>
</dbReference>
<keyword evidence="4 12" id="KW-0728">SH3 domain</keyword>
<dbReference type="PANTHER" id="PTHR23065:SF11">
    <property type="entry name" value="SYNDAPIN, ISOFORM C"/>
    <property type="match status" value="1"/>
</dbReference>
<keyword evidence="7" id="KW-0597">Phosphoprotein</keyword>
<feature type="region of interest" description="Disordered" evidence="15">
    <location>
        <begin position="374"/>
        <end position="408"/>
    </location>
</feature>
<evidence type="ECO:0000259" key="17">
    <source>
        <dbReference type="PROSITE" id="PS51741"/>
    </source>
</evidence>
<name>A0A1W0WTX7_HYPEX</name>
<evidence type="ECO:0000256" key="4">
    <source>
        <dbReference type="ARBA" id="ARBA00022443"/>
    </source>
</evidence>
<dbReference type="PANTHER" id="PTHR23065">
    <property type="entry name" value="PROLINE-SERINE-THREONINE PHOSPHATASE INTERACTING PROTEIN 1"/>
    <property type="match status" value="1"/>
</dbReference>
<dbReference type="GO" id="GO:0005543">
    <property type="term" value="F:phospholipid binding"/>
    <property type="evidence" value="ECO:0007669"/>
    <property type="project" value="TreeGrafter"/>
</dbReference>
<dbReference type="InterPro" id="IPR031160">
    <property type="entry name" value="F_BAR_dom"/>
</dbReference>
<evidence type="ECO:0000256" key="13">
    <source>
        <dbReference type="PROSITE-ProRule" id="PRU01077"/>
    </source>
</evidence>